<feature type="compositionally biased region" description="Polar residues" evidence="1">
    <location>
        <begin position="14"/>
        <end position="30"/>
    </location>
</feature>
<evidence type="ECO:0000256" key="1">
    <source>
        <dbReference type="SAM" id="MobiDB-lite"/>
    </source>
</evidence>
<proteinExistence type="predicted"/>
<evidence type="ECO:0000313" key="3">
    <source>
        <dbReference type="Proteomes" id="UP000237000"/>
    </source>
</evidence>
<evidence type="ECO:0000313" key="2">
    <source>
        <dbReference type="EMBL" id="PON99790.1"/>
    </source>
</evidence>
<organism evidence="2 3">
    <name type="scientific">Trema orientale</name>
    <name type="common">Charcoal tree</name>
    <name type="synonym">Celtis orientalis</name>
    <dbReference type="NCBI Taxonomy" id="63057"/>
    <lineage>
        <taxon>Eukaryota</taxon>
        <taxon>Viridiplantae</taxon>
        <taxon>Streptophyta</taxon>
        <taxon>Embryophyta</taxon>
        <taxon>Tracheophyta</taxon>
        <taxon>Spermatophyta</taxon>
        <taxon>Magnoliopsida</taxon>
        <taxon>eudicotyledons</taxon>
        <taxon>Gunneridae</taxon>
        <taxon>Pentapetalae</taxon>
        <taxon>rosids</taxon>
        <taxon>fabids</taxon>
        <taxon>Rosales</taxon>
        <taxon>Cannabaceae</taxon>
        <taxon>Trema</taxon>
    </lineage>
</organism>
<dbReference type="AlphaFoldDB" id="A0A2P5FPW9"/>
<keyword evidence="3" id="KW-1185">Reference proteome</keyword>
<protein>
    <submittedName>
        <fullName evidence="2">Uncharacterized protein</fullName>
    </submittedName>
</protein>
<dbReference type="Proteomes" id="UP000237000">
    <property type="component" value="Unassembled WGS sequence"/>
</dbReference>
<comment type="caution">
    <text evidence="2">The sequence shown here is derived from an EMBL/GenBank/DDBJ whole genome shotgun (WGS) entry which is preliminary data.</text>
</comment>
<reference evidence="3" key="1">
    <citation type="submission" date="2016-06" db="EMBL/GenBank/DDBJ databases">
        <title>Parallel loss of symbiosis genes in relatives of nitrogen-fixing non-legume Parasponia.</title>
        <authorList>
            <person name="Van Velzen R."/>
            <person name="Holmer R."/>
            <person name="Bu F."/>
            <person name="Rutten L."/>
            <person name="Van Zeijl A."/>
            <person name="Liu W."/>
            <person name="Santuari L."/>
            <person name="Cao Q."/>
            <person name="Sharma T."/>
            <person name="Shen D."/>
            <person name="Roswanjaya Y."/>
            <person name="Wardhani T."/>
            <person name="Kalhor M.S."/>
            <person name="Jansen J."/>
            <person name="Van den Hoogen J."/>
            <person name="Gungor B."/>
            <person name="Hartog M."/>
            <person name="Hontelez J."/>
            <person name="Verver J."/>
            <person name="Yang W.-C."/>
            <person name="Schijlen E."/>
            <person name="Repin R."/>
            <person name="Schilthuizen M."/>
            <person name="Schranz E."/>
            <person name="Heidstra R."/>
            <person name="Miyata K."/>
            <person name="Fedorova E."/>
            <person name="Kohlen W."/>
            <person name="Bisseling T."/>
            <person name="Smit S."/>
            <person name="Geurts R."/>
        </authorList>
    </citation>
    <scope>NUCLEOTIDE SEQUENCE [LARGE SCALE GENOMIC DNA]</scope>
    <source>
        <strain evidence="3">cv. RG33-2</strain>
    </source>
</reference>
<dbReference type="InParanoid" id="A0A2P5FPW9"/>
<accession>A0A2P5FPW9</accession>
<sequence length="88" mass="9801">MSQVVETLKQIMQVSEDANSSDRSLQSSDNDQIDSELKPSQLGPMADRKLPQYEPKSIGVDTLLQRKADASMNLEHQISEMVVSSAMY</sequence>
<name>A0A2P5FPW9_TREOI</name>
<feature type="region of interest" description="Disordered" evidence="1">
    <location>
        <begin position="14"/>
        <end position="54"/>
    </location>
</feature>
<gene>
    <name evidence="2" type="ORF">TorRG33x02_045550</name>
</gene>
<dbReference type="EMBL" id="JXTC01000017">
    <property type="protein sequence ID" value="PON99790.1"/>
    <property type="molecule type" value="Genomic_DNA"/>
</dbReference>